<dbReference type="InterPro" id="IPR051164">
    <property type="entry name" value="NmrA-like_oxidored"/>
</dbReference>
<dbReference type="Pfam" id="PF05368">
    <property type="entry name" value="NmrA"/>
    <property type="match status" value="1"/>
</dbReference>
<evidence type="ECO:0000313" key="5">
    <source>
        <dbReference type="Proteomes" id="UP000319160"/>
    </source>
</evidence>
<dbReference type="AlphaFoldDB" id="A0A553HLG9"/>
<reference evidence="5" key="1">
    <citation type="submission" date="2019-06" db="EMBL/GenBank/DDBJ databases">
        <title>Draft genome sequence of the griseofulvin-producing fungus Xylaria cubensis strain G536.</title>
        <authorList>
            <person name="Mead M.E."/>
            <person name="Raja H.A."/>
            <person name="Steenwyk J.L."/>
            <person name="Knowles S.L."/>
            <person name="Oberlies N.H."/>
            <person name="Rokas A."/>
        </authorList>
    </citation>
    <scope>NUCLEOTIDE SEQUENCE [LARGE SCALE GENOMIC DNA]</scope>
    <source>
        <strain evidence="5">G536</strain>
    </source>
</reference>
<dbReference type="GO" id="GO:0005634">
    <property type="term" value="C:nucleus"/>
    <property type="evidence" value="ECO:0007669"/>
    <property type="project" value="TreeGrafter"/>
</dbReference>
<keyword evidence="5" id="KW-1185">Reference proteome</keyword>
<proteinExistence type="inferred from homology"/>
<dbReference type="OrthoDB" id="4628611at2759"/>
<feature type="domain" description="NmrA-like" evidence="3">
    <location>
        <begin position="3"/>
        <end position="147"/>
    </location>
</feature>
<evidence type="ECO:0000259" key="3">
    <source>
        <dbReference type="Pfam" id="PF05368"/>
    </source>
</evidence>
<accession>A0A553HLG9</accession>
<dbReference type="InterPro" id="IPR036291">
    <property type="entry name" value="NAD(P)-bd_dom_sf"/>
</dbReference>
<comment type="caution">
    <text evidence="4">The sequence shown here is derived from an EMBL/GenBank/DDBJ whole genome shotgun (WGS) entry which is preliminary data.</text>
</comment>
<protein>
    <recommendedName>
        <fullName evidence="3">NmrA-like domain-containing protein</fullName>
    </recommendedName>
</protein>
<dbReference type="STRING" id="2512241.A0A553HLG9"/>
<evidence type="ECO:0000256" key="2">
    <source>
        <dbReference type="ARBA" id="ARBA00022857"/>
    </source>
</evidence>
<gene>
    <name evidence="4" type="ORF">FHL15_010327</name>
</gene>
<name>A0A553HLG9_9PEZI</name>
<keyword evidence="2" id="KW-0521">NADP</keyword>
<dbReference type="InterPro" id="IPR008030">
    <property type="entry name" value="NmrA-like"/>
</dbReference>
<dbReference type="PANTHER" id="PTHR42748:SF28">
    <property type="entry name" value="NMRA-LIKE DOMAIN-CONTAINING PROTEIN"/>
    <property type="match status" value="1"/>
</dbReference>
<organism evidence="4 5">
    <name type="scientific">Xylaria flabelliformis</name>
    <dbReference type="NCBI Taxonomy" id="2512241"/>
    <lineage>
        <taxon>Eukaryota</taxon>
        <taxon>Fungi</taxon>
        <taxon>Dikarya</taxon>
        <taxon>Ascomycota</taxon>
        <taxon>Pezizomycotina</taxon>
        <taxon>Sordariomycetes</taxon>
        <taxon>Xylariomycetidae</taxon>
        <taxon>Xylariales</taxon>
        <taxon>Xylariaceae</taxon>
        <taxon>Xylaria</taxon>
    </lineage>
</organism>
<comment type="similarity">
    <text evidence="1">Belongs to the NmrA-type oxidoreductase family.</text>
</comment>
<dbReference type="Proteomes" id="UP000319160">
    <property type="component" value="Unassembled WGS sequence"/>
</dbReference>
<evidence type="ECO:0000256" key="1">
    <source>
        <dbReference type="ARBA" id="ARBA00006328"/>
    </source>
</evidence>
<evidence type="ECO:0000313" key="4">
    <source>
        <dbReference type="EMBL" id="TRX88757.1"/>
    </source>
</evidence>
<sequence>MLKKIITVFGATGIQGGSVIDALLNDAESYIIRGVTRSPWSKSAKALASRGISIIQADLNDMTSLTAAVAGSHAVFAVTDFWGPFKELGQQRAAVLETAQGINIATAVLATLETLEHFVYSTLPDAAHITSGAVETPHYESKARVKE</sequence>
<dbReference type="PANTHER" id="PTHR42748">
    <property type="entry name" value="NITROGEN METABOLITE REPRESSION PROTEIN NMRA FAMILY MEMBER"/>
    <property type="match status" value="1"/>
</dbReference>
<dbReference type="SUPFAM" id="SSF51735">
    <property type="entry name" value="NAD(P)-binding Rossmann-fold domains"/>
    <property type="match status" value="1"/>
</dbReference>
<dbReference type="EMBL" id="VFLP01000080">
    <property type="protein sequence ID" value="TRX88757.1"/>
    <property type="molecule type" value="Genomic_DNA"/>
</dbReference>
<dbReference type="Gene3D" id="3.40.50.720">
    <property type="entry name" value="NAD(P)-binding Rossmann-like Domain"/>
    <property type="match status" value="1"/>
</dbReference>